<dbReference type="InterPro" id="IPR013525">
    <property type="entry name" value="ABC2_TM"/>
</dbReference>
<dbReference type="Gene3D" id="1.10.287.950">
    <property type="entry name" value="Methyl-accepting chemotaxis protein"/>
    <property type="match status" value="1"/>
</dbReference>
<evidence type="ECO:0000256" key="2">
    <source>
        <dbReference type="ARBA" id="ARBA00022692"/>
    </source>
</evidence>
<dbReference type="Pfam" id="PF12698">
    <property type="entry name" value="ABC2_membrane_3"/>
    <property type="match status" value="1"/>
</dbReference>
<feature type="transmembrane region" description="Helical" evidence="5">
    <location>
        <begin position="14"/>
        <end position="38"/>
    </location>
</feature>
<keyword evidence="8" id="KW-1185">Reference proteome</keyword>
<proteinExistence type="predicted"/>
<dbReference type="NCBIfam" id="TIGR03061">
    <property type="entry name" value="pip_yhgE_Nterm"/>
    <property type="match status" value="1"/>
</dbReference>
<dbReference type="Proteomes" id="UP001260188">
    <property type="component" value="Unassembled WGS sequence"/>
</dbReference>
<dbReference type="InterPro" id="IPR017500">
    <property type="entry name" value="Phage_infect_YhgE_N"/>
</dbReference>
<keyword evidence="2 5" id="KW-0812">Transmembrane</keyword>
<organism evidence="7 8">
    <name type="scientific">Microbacterium paludicola</name>
    <dbReference type="NCBI Taxonomy" id="300019"/>
    <lineage>
        <taxon>Bacteria</taxon>
        <taxon>Bacillati</taxon>
        <taxon>Actinomycetota</taxon>
        <taxon>Actinomycetes</taxon>
        <taxon>Micrococcales</taxon>
        <taxon>Microbacteriaceae</taxon>
        <taxon>Microbacterium</taxon>
    </lineage>
</organism>
<dbReference type="SUPFAM" id="SSF58104">
    <property type="entry name" value="Methyl-accepting chemotaxis protein (MCP) signaling domain"/>
    <property type="match status" value="1"/>
</dbReference>
<sequence length="683" mass="66463">MTLPIERARSRKPVTWLTIVGVILLPVLIGGVLVAALYNPVERLGNMRAAIVNDDQAVEINGQLAPLGRQLTAGLVAGSDEVPSNLDWVISNDEDARAGLADGTYDAVVTIPSGFSAAATSTAPGGTPEKATIRVDTAPDSLVVDDAITAQITQAATSLMGSQLSTVYLENVFLGFTTLGDQLGDAASGARQLADGGRQAADGATQLADGAGQLASGAGTLADGVGQLATGASQLSDGAAATQTGLTTWAQGARTLAGGTNEFATQLSQSLNGLSVPQIPAEAVAGAQYLAENSDRIAGGVTQAADELAAVSASCEANGGSAQVCDALRAVSERTQSALPEVTGVIGQSGQIAGQVSGLAASAPELIAGLQQAAGAATQLANGMTELADGADALAAGGGQLASGASALATGASSAADGAAQLSSGAGELAGGATDLATGVGTVADGTGTLADGLDTATAALPSYTDQQATDLASVVAAPVEAEGLGAELFGASAIPLLTGLALWLGAIGSFVALQAVPRGALTSRRPSFVLTLRAFAPAAVVGLVQGVLVAVVVQLAASYDPWTWAAFAGLSALAGVAFAAVNQALVALLGGAGRWVAAGVAVLAVATGVVSTVPGVLSQIAGLLPTASAYQGLLAVLSSAGGAGAAIAGLLVWTAISLVVTVIVTARARTTSVRAVLSPATA</sequence>
<dbReference type="EMBL" id="JAVIZA010000001">
    <property type="protein sequence ID" value="MDR6168736.1"/>
    <property type="molecule type" value="Genomic_DNA"/>
</dbReference>
<comment type="subcellular location">
    <subcellularLocation>
        <location evidence="1">Membrane</location>
        <topology evidence="1">Multi-pass membrane protein</topology>
    </subcellularLocation>
</comment>
<feature type="transmembrane region" description="Helical" evidence="5">
    <location>
        <begin position="535"/>
        <end position="557"/>
    </location>
</feature>
<feature type="domain" description="ABC-2 type transporter transmembrane" evidence="6">
    <location>
        <begin position="18"/>
        <end position="154"/>
    </location>
</feature>
<evidence type="ECO:0000256" key="4">
    <source>
        <dbReference type="ARBA" id="ARBA00023136"/>
    </source>
</evidence>
<gene>
    <name evidence="7" type="ORF">QE367_002940</name>
</gene>
<evidence type="ECO:0000256" key="3">
    <source>
        <dbReference type="ARBA" id="ARBA00022989"/>
    </source>
</evidence>
<accession>A0ABU1I525</accession>
<evidence type="ECO:0000256" key="1">
    <source>
        <dbReference type="ARBA" id="ARBA00004141"/>
    </source>
</evidence>
<dbReference type="PANTHER" id="PTHR43077">
    <property type="entry name" value="TRANSPORT PERMEASE YVFS-RELATED"/>
    <property type="match status" value="1"/>
</dbReference>
<feature type="transmembrane region" description="Helical" evidence="5">
    <location>
        <begin position="563"/>
        <end position="589"/>
    </location>
</feature>
<evidence type="ECO:0000313" key="7">
    <source>
        <dbReference type="EMBL" id="MDR6168736.1"/>
    </source>
</evidence>
<evidence type="ECO:0000259" key="6">
    <source>
        <dbReference type="Pfam" id="PF12698"/>
    </source>
</evidence>
<feature type="transmembrane region" description="Helical" evidence="5">
    <location>
        <begin position="638"/>
        <end position="665"/>
    </location>
</feature>
<reference evidence="7 8" key="1">
    <citation type="submission" date="2023-08" db="EMBL/GenBank/DDBJ databases">
        <title>Functional and genomic diversity of the sorghum phyllosphere microbiome.</title>
        <authorList>
            <person name="Shade A."/>
        </authorList>
    </citation>
    <scope>NUCLEOTIDE SEQUENCE [LARGE SCALE GENOMIC DNA]</scope>
    <source>
        <strain evidence="7 8">SORGH_AS_0919</strain>
    </source>
</reference>
<name>A0ABU1I525_9MICO</name>
<feature type="transmembrane region" description="Helical" evidence="5">
    <location>
        <begin position="596"/>
        <end position="618"/>
    </location>
</feature>
<dbReference type="RefSeq" id="WP_114597956.1">
    <property type="nucleotide sequence ID" value="NZ_JAVIZA010000001.1"/>
</dbReference>
<dbReference type="InterPro" id="IPR051328">
    <property type="entry name" value="T7SS_ABC-Transporter"/>
</dbReference>
<dbReference type="NCBIfam" id="TIGR03057">
    <property type="entry name" value="xxxLxxG_by_4"/>
    <property type="match status" value="5"/>
</dbReference>
<evidence type="ECO:0000256" key="5">
    <source>
        <dbReference type="SAM" id="Phobius"/>
    </source>
</evidence>
<keyword evidence="3 5" id="KW-1133">Transmembrane helix</keyword>
<dbReference type="PANTHER" id="PTHR43077:SF10">
    <property type="entry name" value="TRANSPORT PERMEASE PROTEIN"/>
    <property type="match status" value="1"/>
</dbReference>
<comment type="caution">
    <text evidence="7">The sequence shown here is derived from an EMBL/GenBank/DDBJ whole genome shotgun (WGS) entry which is preliminary data.</text>
</comment>
<dbReference type="InterPro" id="IPR023908">
    <property type="entry name" value="xxxLxxG_rpt"/>
</dbReference>
<keyword evidence="4 5" id="KW-0472">Membrane</keyword>
<protein>
    <submittedName>
        <fullName evidence="7">Membrane protein</fullName>
    </submittedName>
</protein>
<evidence type="ECO:0000313" key="8">
    <source>
        <dbReference type="Proteomes" id="UP001260188"/>
    </source>
</evidence>
<feature type="transmembrane region" description="Helical" evidence="5">
    <location>
        <begin position="489"/>
        <end position="514"/>
    </location>
</feature>